<dbReference type="PROSITE" id="PS51257">
    <property type="entry name" value="PROKAR_LIPOPROTEIN"/>
    <property type="match status" value="1"/>
</dbReference>
<comment type="caution">
    <text evidence="1">The sequence shown here is derived from an EMBL/GenBank/DDBJ whole genome shotgun (WGS) entry which is preliminary data.</text>
</comment>
<sequence>MKKILLFSLLLFAFSCKVEKEKADNGQDLDDTYIQEIGNSYYPEKIDARPKKVGPRNEEKDYIIDITNSDSLKENSINLILNSKNIAYLYKKHLIKNQRIPKNIIVNIKRTNGNNESFEFDEKELIKLETTKGKSDQ</sequence>
<accession>A0ABU9NJP2</accession>
<gene>
    <name evidence="1" type="ORF">WFZ86_03490</name>
</gene>
<evidence type="ECO:0000313" key="2">
    <source>
        <dbReference type="Proteomes" id="UP001468798"/>
    </source>
</evidence>
<evidence type="ECO:0008006" key="3">
    <source>
        <dbReference type="Google" id="ProtNLM"/>
    </source>
</evidence>
<name>A0ABU9NJP2_9FLAO</name>
<evidence type="ECO:0000313" key="1">
    <source>
        <dbReference type="EMBL" id="MEM0575550.1"/>
    </source>
</evidence>
<organism evidence="1 2">
    <name type="scientific">Flavobacterium polysaccharolyticum</name>
    <dbReference type="NCBI Taxonomy" id="3133148"/>
    <lineage>
        <taxon>Bacteria</taxon>
        <taxon>Pseudomonadati</taxon>
        <taxon>Bacteroidota</taxon>
        <taxon>Flavobacteriia</taxon>
        <taxon>Flavobacteriales</taxon>
        <taxon>Flavobacteriaceae</taxon>
        <taxon>Flavobacterium</taxon>
    </lineage>
</organism>
<keyword evidence="2" id="KW-1185">Reference proteome</keyword>
<proteinExistence type="predicted"/>
<protein>
    <recommendedName>
        <fullName evidence="3">Lipoprotein</fullName>
    </recommendedName>
</protein>
<reference evidence="1 2" key="1">
    <citation type="submission" date="2024-03" db="EMBL/GenBank/DDBJ databases">
        <title>Two novel species of the genus Flavobacterium exhibiting potentially degradation of complex polysaccharides.</title>
        <authorList>
            <person name="Lian X."/>
        </authorList>
    </citation>
    <scope>NUCLEOTIDE SEQUENCE [LARGE SCALE GENOMIC DNA]</scope>
    <source>
        <strain evidence="1 2">N6</strain>
    </source>
</reference>
<dbReference type="EMBL" id="JBCGDP010000003">
    <property type="protein sequence ID" value="MEM0575550.1"/>
    <property type="molecule type" value="Genomic_DNA"/>
</dbReference>
<dbReference type="Proteomes" id="UP001468798">
    <property type="component" value="Unassembled WGS sequence"/>
</dbReference>
<dbReference type="RefSeq" id="WP_342690644.1">
    <property type="nucleotide sequence ID" value="NZ_JBCGDP010000003.1"/>
</dbReference>